<protein>
    <submittedName>
        <fullName evidence="3">Uncharacterized protein</fullName>
    </submittedName>
</protein>
<name>A0A7S4QA31_9DINO</name>
<accession>A0A7S4QA31</accession>
<feature type="region of interest" description="Disordered" evidence="2">
    <location>
        <begin position="1"/>
        <end position="65"/>
    </location>
</feature>
<organism evidence="3">
    <name type="scientific">Alexandrium monilatum</name>
    <dbReference type="NCBI Taxonomy" id="311494"/>
    <lineage>
        <taxon>Eukaryota</taxon>
        <taxon>Sar</taxon>
        <taxon>Alveolata</taxon>
        <taxon>Dinophyceae</taxon>
        <taxon>Gonyaulacales</taxon>
        <taxon>Pyrocystaceae</taxon>
        <taxon>Alexandrium</taxon>
    </lineage>
</organism>
<evidence type="ECO:0000256" key="2">
    <source>
        <dbReference type="SAM" id="MobiDB-lite"/>
    </source>
</evidence>
<evidence type="ECO:0000313" key="3">
    <source>
        <dbReference type="EMBL" id="CAE4577175.1"/>
    </source>
</evidence>
<feature type="coiled-coil region" evidence="1">
    <location>
        <begin position="180"/>
        <end position="232"/>
    </location>
</feature>
<feature type="region of interest" description="Disordered" evidence="2">
    <location>
        <begin position="93"/>
        <end position="117"/>
    </location>
</feature>
<feature type="compositionally biased region" description="Pro residues" evidence="2">
    <location>
        <begin position="42"/>
        <end position="52"/>
    </location>
</feature>
<proteinExistence type="predicted"/>
<feature type="compositionally biased region" description="Basic and acidic residues" evidence="2">
    <location>
        <begin position="94"/>
        <end position="103"/>
    </location>
</feature>
<keyword evidence="1" id="KW-0175">Coiled coil</keyword>
<evidence type="ECO:0000256" key="1">
    <source>
        <dbReference type="SAM" id="Coils"/>
    </source>
</evidence>
<dbReference type="EMBL" id="HBNR01024976">
    <property type="protein sequence ID" value="CAE4577175.1"/>
    <property type="molecule type" value="Transcribed_RNA"/>
</dbReference>
<sequence>MMNIGAAQAGQLRRNEWSPINRMLASNRSSKRVSPKPRDLPPDLPPRPPSSAPPSATSSGVQTASWSALAAEVLAPEKARVSSLQRELATLKASAREREEGRKAAAAQAEEEAALNNRTSEAALEALRQEHAKALATMEEERRAWQEERARFLQDQREWREERAALKSEVARMGGMRAELVQRNETIDELRQDCRELQGRSKALAQERDELLERLEVEQAEMMARVAKLERHSVRSQSISSTGPVDLRAVAAAGRCEVGGERA</sequence>
<gene>
    <name evidence="3" type="ORF">AMON00008_LOCUS16795</name>
</gene>
<dbReference type="AlphaFoldDB" id="A0A7S4QA31"/>
<reference evidence="3" key="1">
    <citation type="submission" date="2021-01" db="EMBL/GenBank/DDBJ databases">
        <authorList>
            <person name="Corre E."/>
            <person name="Pelletier E."/>
            <person name="Niang G."/>
            <person name="Scheremetjew M."/>
            <person name="Finn R."/>
            <person name="Kale V."/>
            <person name="Holt S."/>
            <person name="Cochrane G."/>
            <person name="Meng A."/>
            <person name="Brown T."/>
            <person name="Cohen L."/>
        </authorList>
    </citation>
    <scope>NUCLEOTIDE SEQUENCE</scope>
    <source>
        <strain evidence="3">CCMP3105</strain>
    </source>
</reference>